<feature type="transmembrane region" description="Helical" evidence="1">
    <location>
        <begin position="88"/>
        <end position="107"/>
    </location>
</feature>
<keyword evidence="1" id="KW-1133">Transmembrane helix</keyword>
<feature type="transmembrane region" description="Helical" evidence="1">
    <location>
        <begin position="119"/>
        <end position="143"/>
    </location>
</feature>
<gene>
    <name evidence="2" type="ORF">ABIE37_002418</name>
</gene>
<accession>A0ABV2P7A4</accession>
<sequence length="168" mass="18231">MPSTSVVRTLGSMMVTVAWILALGFLLIQTRNAQDGIITDFPGNPIQAIVPRVAWEYHLATVILSAVTMGVFRNRFSPQKSNGSVAPLWGATITLGMTMIIAIIIGQPETELGQRTNSIFLQWLVEGAFSLASATVLGILIFWSIAISRNRFLASGDPSDEENHDSIT</sequence>
<evidence type="ECO:0000256" key="1">
    <source>
        <dbReference type="SAM" id="Phobius"/>
    </source>
</evidence>
<keyword evidence="1" id="KW-0472">Membrane</keyword>
<keyword evidence="3" id="KW-1185">Reference proteome</keyword>
<dbReference type="Proteomes" id="UP001549307">
    <property type="component" value="Unassembled WGS sequence"/>
</dbReference>
<comment type="caution">
    <text evidence="2">The sequence shown here is derived from an EMBL/GenBank/DDBJ whole genome shotgun (WGS) entry which is preliminary data.</text>
</comment>
<organism evidence="2 3">
    <name type="scientific">Arthrobacter bambusae</name>
    <dbReference type="NCBI Taxonomy" id="1338426"/>
    <lineage>
        <taxon>Bacteria</taxon>
        <taxon>Bacillati</taxon>
        <taxon>Actinomycetota</taxon>
        <taxon>Actinomycetes</taxon>
        <taxon>Micrococcales</taxon>
        <taxon>Micrococcaceae</taxon>
        <taxon>Arthrobacter</taxon>
    </lineage>
</organism>
<evidence type="ECO:0000313" key="2">
    <source>
        <dbReference type="EMBL" id="MET4540631.1"/>
    </source>
</evidence>
<reference evidence="2 3" key="1">
    <citation type="submission" date="2024-06" db="EMBL/GenBank/DDBJ databases">
        <title>Sorghum-associated microbial communities from plants grown in Nebraska, USA.</title>
        <authorList>
            <person name="Schachtman D."/>
        </authorList>
    </citation>
    <scope>NUCLEOTIDE SEQUENCE [LARGE SCALE GENOMIC DNA]</scope>
    <source>
        <strain evidence="2 3">3552</strain>
    </source>
</reference>
<evidence type="ECO:0000313" key="3">
    <source>
        <dbReference type="Proteomes" id="UP001549307"/>
    </source>
</evidence>
<protein>
    <submittedName>
        <fullName evidence="2">Uncharacterized protein</fullName>
    </submittedName>
</protein>
<name>A0ABV2P7A4_9MICC</name>
<dbReference type="EMBL" id="JBEPSN010000005">
    <property type="protein sequence ID" value="MET4540631.1"/>
    <property type="molecule type" value="Genomic_DNA"/>
</dbReference>
<keyword evidence="1" id="KW-0812">Transmembrane</keyword>
<proteinExistence type="predicted"/>